<dbReference type="InterPro" id="IPR036312">
    <property type="entry name" value="Bifun_inhib/LTP/seed_sf"/>
</dbReference>
<protein>
    <submittedName>
        <fullName evidence="1">Uncharacterized protein</fullName>
    </submittedName>
</protein>
<dbReference type="AlphaFoldDB" id="A0A0U9HCN8"/>
<gene>
    <name evidence="1" type="ORF">TSYNT_572</name>
</gene>
<sequence>MSFIRVLSQNYINGLKNIHCCNAGPYGSCCKHMGGWQEGGGWSERSFIFCDYLKTEIYMEPPIPKPDEDFVISMPEKCPMRYPTGQINIIDLMQERK</sequence>
<proteinExistence type="predicted"/>
<keyword evidence="2" id="KW-1185">Reference proteome</keyword>
<name>A0A0U9HCN8_9FIRM</name>
<reference evidence="1" key="1">
    <citation type="journal article" date="2016" name="Genome Announc.">
        <title>Draft Genome Sequence of the Syntrophic Lactate-Degrading Bacterium Tepidanaerobacter syntrophicus JLT.</title>
        <authorList>
            <person name="Matsuura N."/>
            <person name="Ohashi A."/>
            <person name="Tourlousse D.M."/>
            <person name="Sekiguchi Y."/>
        </authorList>
    </citation>
    <scope>NUCLEOTIDE SEQUENCE [LARGE SCALE GENOMIC DNA]</scope>
    <source>
        <strain evidence="1">JL</strain>
    </source>
</reference>
<organism evidence="1">
    <name type="scientific">Tepidanaerobacter syntrophicus</name>
    <dbReference type="NCBI Taxonomy" id="224999"/>
    <lineage>
        <taxon>Bacteria</taxon>
        <taxon>Bacillati</taxon>
        <taxon>Bacillota</taxon>
        <taxon>Clostridia</taxon>
        <taxon>Thermosediminibacterales</taxon>
        <taxon>Tepidanaerobacteraceae</taxon>
        <taxon>Tepidanaerobacter</taxon>
    </lineage>
</organism>
<dbReference type="RefSeq" id="WP_059031350.1">
    <property type="nucleotide sequence ID" value="NZ_DF976999.1"/>
</dbReference>
<evidence type="ECO:0000313" key="1">
    <source>
        <dbReference type="EMBL" id="GAQ24246.1"/>
    </source>
</evidence>
<dbReference type="SUPFAM" id="SSF47699">
    <property type="entry name" value="Bifunctional inhibitor/lipid-transfer protein/seed storage 2S albumin"/>
    <property type="match status" value="1"/>
</dbReference>
<dbReference type="STRING" id="224999.GCA_001485475_00228"/>
<dbReference type="Proteomes" id="UP000062160">
    <property type="component" value="Unassembled WGS sequence"/>
</dbReference>
<dbReference type="EMBL" id="DF976999">
    <property type="protein sequence ID" value="GAQ24246.1"/>
    <property type="molecule type" value="Genomic_DNA"/>
</dbReference>
<accession>A0A0U9HCN8</accession>
<dbReference type="OrthoDB" id="10003681at2"/>
<evidence type="ECO:0000313" key="2">
    <source>
        <dbReference type="Proteomes" id="UP000062160"/>
    </source>
</evidence>